<keyword evidence="3" id="KW-1185">Reference proteome</keyword>
<proteinExistence type="predicted"/>
<evidence type="ECO:0000313" key="3">
    <source>
        <dbReference type="Proteomes" id="UP000295662"/>
    </source>
</evidence>
<feature type="domain" description="PIN" evidence="1">
    <location>
        <begin position="4"/>
        <end position="135"/>
    </location>
</feature>
<accession>A0A4R7RZ98</accession>
<protein>
    <recommendedName>
        <fullName evidence="1">PIN domain-containing protein</fullName>
    </recommendedName>
</protein>
<dbReference type="Proteomes" id="UP000295662">
    <property type="component" value="Unassembled WGS sequence"/>
</dbReference>
<organism evidence="2 3">
    <name type="scientific">Prosthecobacter fusiformis</name>
    <dbReference type="NCBI Taxonomy" id="48464"/>
    <lineage>
        <taxon>Bacteria</taxon>
        <taxon>Pseudomonadati</taxon>
        <taxon>Verrucomicrobiota</taxon>
        <taxon>Verrucomicrobiia</taxon>
        <taxon>Verrucomicrobiales</taxon>
        <taxon>Verrucomicrobiaceae</taxon>
        <taxon>Prosthecobacter</taxon>
    </lineage>
</organism>
<dbReference type="Gene3D" id="3.40.50.1010">
    <property type="entry name" value="5'-nuclease"/>
    <property type="match status" value="1"/>
</dbReference>
<dbReference type="InterPro" id="IPR029060">
    <property type="entry name" value="PIN-like_dom_sf"/>
</dbReference>
<evidence type="ECO:0000313" key="2">
    <source>
        <dbReference type="EMBL" id="TDU71270.1"/>
    </source>
</evidence>
<dbReference type="SUPFAM" id="SSF88723">
    <property type="entry name" value="PIN domain-like"/>
    <property type="match status" value="1"/>
</dbReference>
<sequence length="145" mass="15998">MIWYADASFLVSAFGEDTNTAEAKAWLRKCTDFPLLITRLSVLEAETALRAAVAGKRLSEQQMTLAIAGVHRATLEGYLHRKDAPQHQWFPQAHRISAHSGTSSIGRALDILHISAALIFKADGLLTFDKNQRMLAESQGLKVQP</sequence>
<dbReference type="AlphaFoldDB" id="A0A4R7RZ98"/>
<dbReference type="OrthoDB" id="199483at2"/>
<dbReference type="InterPro" id="IPR002716">
    <property type="entry name" value="PIN_dom"/>
</dbReference>
<dbReference type="RefSeq" id="WP_133795436.1">
    <property type="nucleotide sequence ID" value="NZ_SOCA01000003.1"/>
</dbReference>
<gene>
    <name evidence="2" type="ORF">EI77_02392</name>
</gene>
<name>A0A4R7RZ98_9BACT</name>
<evidence type="ECO:0000259" key="1">
    <source>
        <dbReference type="Pfam" id="PF01850"/>
    </source>
</evidence>
<dbReference type="Pfam" id="PF01850">
    <property type="entry name" value="PIN"/>
    <property type="match status" value="1"/>
</dbReference>
<dbReference type="EMBL" id="SOCA01000003">
    <property type="protein sequence ID" value="TDU71270.1"/>
    <property type="molecule type" value="Genomic_DNA"/>
</dbReference>
<reference evidence="2 3" key="1">
    <citation type="submission" date="2019-03" db="EMBL/GenBank/DDBJ databases">
        <title>Genomic Encyclopedia of Archaeal and Bacterial Type Strains, Phase II (KMG-II): from individual species to whole genera.</title>
        <authorList>
            <person name="Goeker M."/>
        </authorList>
    </citation>
    <scope>NUCLEOTIDE SEQUENCE [LARGE SCALE GENOMIC DNA]</scope>
    <source>
        <strain evidence="2 3">ATCC 25309</strain>
    </source>
</reference>
<comment type="caution">
    <text evidence="2">The sequence shown here is derived from an EMBL/GenBank/DDBJ whole genome shotgun (WGS) entry which is preliminary data.</text>
</comment>